<name>A0A9E8NFQ6_9BACT</name>
<keyword evidence="2" id="KW-1185">Reference proteome</keyword>
<dbReference type="RefSeq" id="WP_244819618.1">
    <property type="nucleotide sequence ID" value="NZ_CP112998.1"/>
</dbReference>
<organism evidence="1 2">
    <name type="scientific">Dyadobacter pollutisoli</name>
    <dbReference type="NCBI Taxonomy" id="2910158"/>
    <lineage>
        <taxon>Bacteria</taxon>
        <taxon>Pseudomonadati</taxon>
        <taxon>Bacteroidota</taxon>
        <taxon>Cytophagia</taxon>
        <taxon>Cytophagales</taxon>
        <taxon>Spirosomataceae</taxon>
        <taxon>Dyadobacter</taxon>
    </lineage>
</organism>
<evidence type="ECO:0000313" key="2">
    <source>
        <dbReference type="Proteomes" id="UP001164653"/>
    </source>
</evidence>
<dbReference type="KEGG" id="dpf:ON006_04750"/>
<evidence type="ECO:0000313" key="1">
    <source>
        <dbReference type="EMBL" id="WAC13269.1"/>
    </source>
</evidence>
<reference evidence="1" key="1">
    <citation type="submission" date="2022-11" db="EMBL/GenBank/DDBJ databases">
        <title>Dyadobacter pollutisoli sp. nov., isolated from plastic dumped soil.</title>
        <authorList>
            <person name="Kim J.M."/>
            <person name="Kim K.R."/>
            <person name="Lee J.K."/>
            <person name="Hao L."/>
            <person name="Jeon C.O."/>
        </authorList>
    </citation>
    <scope>NUCLEOTIDE SEQUENCE</scope>
    <source>
        <strain evidence="1">U1</strain>
    </source>
</reference>
<sequence>MIEKHRTIEWLDFILTTVLNTAQTDATALTAQQLQTLIGKAHQEKLSYISFLKGQNLRLSGRRKLLHLIDQQHGKLLILLDQAYENAALIQIPDPMIISAIDSISCCIYELLTFMESRMDIYISLDDPAGPAYVSHAQKELGGHIDLIRADLLSHTDNQILTDIVLRSMVDISQEPGQRAITFREIFYKKELLKELEKISRISDQRKAHDAIVELLVYMNFNSRSFINYFTQTLARRINSSGSAREKMTQLLHSYKEFKQMHKKSGVRLHPYQADVKKAIGDWFTQEINYLEKMCQWDIAGHLQGSTAISQQKPEPFKVMVLLSVDQIGLILRALDSVRILKAKSLNAVFESITPFLSTPRKPEISWESMRSKSYTFEEKDKQTVIKILQTVIDWINEY</sequence>
<dbReference type="Proteomes" id="UP001164653">
    <property type="component" value="Chromosome"/>
</dbReference>
<dbReference type="AlphaFoldDB" id="A0A9E8NFQ6"/>
<accession>A0A9E8NFQ6</accession>
<dbReference type="EMBL" id="CP112998">
    <property type="protein sequence ID" value="WAC13269.1"/>
    <property type="molecule type" value="Genomic_DNA"/>
</dbReference>
<protein>
    <submittedName>
        <fullName evidence="1">Uncharacterized protein</fullName>
    </submittedName>
</protein>
<proteinExistence type="predicted"/>
<gene>
    <name evidence="1" type="ORF">ON006_04750</name>
</gene>